<keyword evidence="2" id="KW-0732">Signal</keyword>
<dbReference type="EMBL" id="FMYQ01000019">
    <property type="protein sequence ID" value="SDD43390.1"/>
    <property type="molecule type" value="Genomic_DNA"/>
</dbReference>
<keyword evidence="4" id="KW-1185">Reference proteome</keyword>
<feature type="chain" id="PRO_5011643387" evidence="2">
    <location>
        <begin position="19"/>
        <end position="90"/>
    </location>
</feature>
<feature type="region of interest" description="Disordered" evidence="1">
    <location>
        <begin position="22"/>
        <end position="68"/>
    </location>
</feature>
<name>A0A1G6UPN5_9BURK</name>
<protein>
    <submittedName>
        <fullName evidence="3">Uncharacterized protein</fullName>
    </submittedName>
</protein>
<evidence type="ECO:0000313" key="3">
    <source>
        <dbReference type="EMBL" id="SDD43390.1"/>
    </source>
</evidence>
<feature type="signal peptide" evidence="2">
    <location>
        <begin position="1"/>
        <end position="18"/>
    </location>
</feature>
<evidence type="ECO:0000313" key="4">
    <source>
        <dbReference type="Proteomes" id="UP000198908"/>
    </source>
</evidence>
<gene>
    <name evidence="3" type="ORF">SAMN05421548_11980</name>
</gene>
<reference evidence="4" key="1">
    <citation type="submission" date="2016-09" db="EMBL/GenBank/DDBJ databases">
        <authorList>
            <person name="Varghese N."/>
            <person name="Submissions S."/>
        </authorList>
    </citation>
    <scope>NUCLEOTIDE SEQUENCE [LARGE SCALE GENOMIC DNA]</scope>
    <source>
        <strain evidence="4">TNe-862</strain>
    </source>
</reference>
<sequence length="90" mass="9573">MKTSTLMTTVLLSASCFAAPVRTAQDSPIDQASARIPLQSGSPADDAPVAPPAPNVPITGTDGPQHWEYLSLPRSHRLDKTLSPDLHQQT</sequence>
<accession>A0A1G6UPN5</accession>
<dbReference type="STRING" id="416944.SAMN05421548_11980"/>
<dbReference type="AlphaFoldDB" id="A0A1G6UPN5"/>
<proteinExistence type="predicted"/>
<dbReference type="RefSeq" id="WP_092000240.1">
    <property type="nucleotide sequence ID" value="NZ_FMYQ01000019.1"/>
</dbReference>
<evidence type="ECO:0000256" key="2">
    <source>
        <dbReference type="SAM" id="SignalP"/>
    </source>
</evidence>
<organism evidence="3 4">
    <name type="scientific">Paraburkholderia lycopersici</name>
    <dbReference type="NCBI Taxonomy" id="416944"/>
    <lineage>
        <taxon>Bacteria</taxon>
        <taxon>Pseudomonadati</taxon>
        <taxon>Pseudomonadota</taxon>
        <taxon>Betaproteobacteria</taxon>
        <taxon>Burkholderiales</taxon>
        <taxon>Burkholderiaceae</taxon>
        <taxon>Paraburkholderia</taxon>
    </lineage>
</organism>
<dbReference type="PROSITE" id="PS51257">
    <property type="entry name" value="PROKAR_LIPOPROTEIN"/>
    <property type="match status" value="1"/>
</dbReference>
<evidence type="ECO:0000256" key="1">
    <source>
        <dbReference type="SAM" id="MobiDB-lite"/>
    </source>
</evidence>
<dbReference type="Proteomes" id="UP000198908">
    <property type="component" value="Unassembled WGS sequence"/>
</dbReference>
<dbReference type="OrthoDB" id="9035218at2"/>